<dbReference type="SMART" id="SM00355">
    <property type="entry name" value="ZnF_C2H2"/>
    <property type="match status" value="4"/>
</dbReference>
<feature type="compositionally biased region" description="Acidic residues" evidence="7">
    <location>
        <begin position="451"/>
        <end position="461"/>
    </location>
</feature>
<dbReference type="SUPFAM" id="SSF158573">
    <property type="entry name" value="GINS helical bundle-like"/>
    <property type="match status" value="1"/>
</dbReference>
<dbReference type="WBParaSite" id="TASK_0000579601-mRNA-1">
    <property type="protein sequence ID" value="TASK_0000579601-mRNA-1"/>
    <property type="gene ID" value="TASK_0000579601"/>
</dbReference>
<evidence type="ECO:0000313" key="11">
    <source>
        <dbReference type="WBParaSite" id="TASK_0000579601-mRNA-1"/>
    </source>
</evidence>
<gene>
    <name evidence="9" type="ORF">TASK_LOCUS5797</name>
</gene>
<dbReference type="EMBL" id="UYRS01018442">
    <property type="protein sequence ID" value="VDK35634.1"/>
    <property type="molecule type" value="Genomic_DNA"/>
</dbReference>
<dbReference type="GO" id="GO:0000727">
    <property type="term" value="P:double-strand break repair via break-induced replication"/>
    <property type="evidence" value="ECO:0007669"/>
    <property type="project" value="TreeGrafter"/>
</dbReference>
<name>A0A0R3W6H2_TAEAS</name>
<reference evidence="9 10" key="2">
    <citation type="submission" date="2018-11" db="EMBL/GenBank/DDBJ databases">
        <authorList>
            <consortium name="Pathogen Informatics"/>
        </authorList>
    </citation>
    <scope>NUCLEOTIDE SEQUENCE [LARGE SCALE GENOMIC DNA]</scope>
</reference>
<feature type="region of interest" description="Disordered" evidence="7">
    <location>
        <begin position="451"/>
        <end position="477"/>
    </location>
</feature>
<reference evidence="11" key="1">
    <citation type="submission" date="2017-02" db="UniProtKB">
        <authorList>
            <consortium name="WormBaseParasite"/>
        </authorList>
    </citation>
    <scope>IDENTIFICATION</scope>
</reference>
<dbReference type="OrthoDB" id="338231at2759"/>
<dbReference type="CDD" id="cd21692">
    <property type="entry name" value="GINS_B_Sld5"/>
    <property type="match status" value="1"/>
</dbReference>
<dbReference type="Pfam" id="PF05916">
    <property type="entry name" value="Sld5"/>
    <property type="match status" value="1"/>
</dbReference>
<evidence type="ECO:0000256" key="2">
    <source>
        <dbReference type="ARBA" id="ARBA00008187"/>
    </source>
</evidence>
<evidence type="ECO:0000259" key="8">
    <source>
        <dbReference type="PROSITE" id="PS00028"/>
    </source>
</evidence>
<evidence type="ECO:0000256" key="1">
    <source>
        <dbReference type="ARBA" id="ARBA00004123"/>
    </source>
</evidence>
<organism evidence="11">
    <name type="scientific">Taenia asiatica</name>
    <name type="common">Asian tapeworm</name>
    <dbReference type="NCBI Taxonomy" id="60517"/>
    <lineage>
        <taxon>Eukaryota</taxon>
        <taxon>Metazoa</taxon>
        <taxon>Spiralia</taxon>
        <taxon>Lophotrochozoa</taxon>
        <taxon>Platyhelminthes</taxon>
        <taxon>Cestoda</taxon>
        <taxon>Eucestoda</taxon>
        <taxon>Cyclophyllidea</taxon>
        <taxon>Taeniidae</taxon>
        <taxon>Taenia</taxon>
    </lineage>
</organism>
<dbReference type="InterPro" id="IPR021151">
    <property type="entry name" value="GINS_A"/>
</dbReference>
<dbReference type="Gene3D" id="1.20.58.1030">
    <property type="match status" value="1"/>
</dbReference>
<dbReference type="STRING" id="60517.A0A0R3W6H2"/>
<feature type="domain" description="C2H2-type" evidence="8">
    <location>
        <begin position="289"/>
        <end position="311"/>
    </location>
</feature>
<dbReference type="InterPro" id="IPR036224">
    <property type="entry name" value="GINS_bundle-like_dom_sf"/>
</dbReference>
<dbReference type="GO" id="GO:0000811">
    <property type="term" value="C:GINS complex"/>
    <property type="evidence" value="ECO:0007669"/>
    <property type="project" value="TreeGrafter"/>
</dbReference>
<sequence length="692" mass="78765">MDGVACRWSNCSQILPDLPQLEAHLVSAHVPKTTNNGYLRGSDYSCGWPNCIYPISPCCSVLLATFIRHVKFHAFVEYLIQRNCPILPAPISCIRKRDSYCEHLPFDYECACGFTTDSFLLLFNHLRTCKQENCAKMEDFKAFVCPTCLKTFETFDAVLAQAVSDPEESSTIAFRSGFFCLWIGCMSNTRGFSSLDELLEHIEDHSASPMCLWMGCPATKNFSRPHLLLHAYSNVCRNNALEVIKERPELILKCLSKKEDMAAPRGCHKARSNWFFEHLRSSDYDGLHCRWSECRLRYESPVKFCEHVLSHVGAKEERSKCLWSNEVRRGPSSLCAVELAKGVRAHVRELHTVPRFLCPFCLVATYNRKCELFSHISMRCVTKRKSTVGYKRNLKEIKLPSQPVPLLPKPDQSSSQQGDYLIGLSKPYSNYFIQEFILLRETFQTSAPDIDEIVGGSDEENAPPSGRLGQPSSSHATESVTLPQLIKRFRKIWQNEKIAPELMPAQGDAVALISKEVNNFENQAKSLPKGDIRAQLIRMQAERLRYLLTDYLRTRIRKVKMHALERFPALIEQFPHHTISEERSRPQSEDPHLTPAEFNFTKTFNDSTIENLRLTVLDHLPLNMREIDEDAIAFRPNLDAYVFCQVHSQIEVTNTDPSGASSEALTLMPGEIHLLPYRAVQKHTKSGAVTLI</sequence>
<dbReference type="PANTHER" id="PTHR21206:SF0">
    <property type="entry name" value="DNA REPLICATION COMPLEX GINS PROTEIN SLD5"/>
    <property type="match status" value="1"/>
</dbReference>
<evidence type="ECO:0000256" key="4">
    <source>
        <dbReference type="ARBA" id="ARBA00022705"/>
    </source>
</evidence>
<dbReference type="PROSITE" id="PS00028">
    <property type="entry name" value="ZINC_FINGER_C2H2_1"/>
    <property type="match status" value="1"/>
</dbReference>
<dbReference type="Pfam" id="PF16922">
    <property type="entry name" value="SLD5_C"/>
    <property type="match status" value="1"/>
</dbReference>
<dbReference type="Proteomes" id="UP000282613">
    <property type="component" value="Unassembled WGS sequence"/>
</dbReference>
<comment type="similarity">
    <text evidence="2">Belongs to the GINS4/SLD5 family.</text>
</comment>
<dbReference type="CDD" id="cd11711">
    <property type="entry name" value="GINS_A_Sld5"/>
    <property type="match status" value="1"/>
</dbReference>
<dbReference type="InterPro" id="IPR013087">
    <property type="entry name" value="Znf_C2H2_type"/>
</dbReference>
<evidence type="ECO:0000256" key="5">
    <source>
        <dbReference type="ARBA" id="ARBA00023242"/>
    </source>
</evidence>
<protein>
    <recommendedName>
        <fullName evidence="3">DNA replication complex GINS protein SLD5</fullName>
    </recommendedName>
    <alternativeName>
        <fullName evidence="6">GINS complex subunit 4</fullName>
    </alternativeName>
</protein>
<evidence type="ECO:0000313" key="9">
    <source>
        <dbReference type="EMBL" id="VDK35634.1"/>
    </source>
</evidence>
<keyword evidence="5" id="KW-0539">Nucleus</keyword>
<comment type="subcellular location">
    <subcellularLocation>
        <location evidence="1">Nucleus</location>
    </subcellularLocation>
</comment>
<dbReference type="GO" id="GO:0006261">
    <property type="term" value="P:DNA-templated DNA replication"/>
    <property type="evidence" value="ECO:0007669"/>
    <property type="project" value="InterPro"/>
</dbReference>
<evidence type="ECO:0000256" key="6">
    <source>
        <dbReference type="ARBA" id="ARBA00030869"/>
    </source>
</evidence>
<evidence type="ECO:0000256" key="7">
    <source>
        <dbReference type="SAM" id="MobiDB-lite"/>
    </source>
</evidence>
<evidence type="ECO:0000256" key="3">
    <source>
        <dbReference type="ARBA" id="ARBA00014804"/>
    </source>
</evidence>
<keyword evidence="4" id="KW-0235">DNA replication</keyword>
<dbReference type="PANTHER" id="PTHR21206">
    <property type="entry name" value="SLD5 PROTEIN"/>
    <property type="match status" value="1"/>
</dbReference>
<dbReference type="InterPro" id="IPR031633">
    <property type="entry name" value="SLD5_C"/>
</dbReference>
<evidence type="ECO:0000313" key="10">
    <source>
        <dbReference type="Proteomes" id="UP000282613"/>
    </source>
</evidence>
<dbReference type="SUPFAM" id="SSF160059">
    <property type="entry name" value="PriA/YqbF domain"/>
    <property type="match status" value="1"/>
</dbReference>
<dbReference type="InterPro" id="IPR038749">
    <property type="entry name" value="Sld5_GINS_A"/>
</dbReference>
<proteinExistence type="inferred from homology"/>
<keyword evidence="10" id="KW-1185">Reference proteome</keyword>
<accession>A0A0R3W6H2</accession>
<dbReference type="AlphaFoldDB" id="A0A0R3W6H2"/>
<dbReference type="Gene3D" id="3.40.5.60">
    <property type="match status" value="1"/>
</dbReference>
<dbReference type="InterPro" id="IPR008591">
    <property type="entry name" value="GINS_Sld5"/>
</dbReference>